<dbReference type="Gene3D" id="1.10.10.10">
    <property type="entry name" value="Winged helix-like DNA-binding domain superfamily/Winged helix DNA-binding domain"/>
    <property type="match status" value="3"/>
</dbReference>
<dbReference type="PANTHER" id="PTHR33602">
    <property type="entry name" value="REGULATORY PROTEIN RECX FAMILY PROTEIN"/>
    <property type="match status" value="1"/>
</dbReference>
<keyword evidence="11" id="KW-1185">Reference proteome</keyword>
<gene>
    <name evidence="5" type="primary">recX</name>
    <name evidence="10" type="ORF">H9645_10500</name>
</gene>
<dbReference type="Pfam" id="PF21982">
    <property type="entry name" value="RecX_HTH1"/>
    <property type="match status" value="1"/>
</dbReference>
<feature type="compositionally biased region" description="Gly residues" evidence="6">
    <location>
        <begin position="16"/>
        <end position="26"/>
    </location>
</feature>
<evidence type="ECO:0000259" key="8">
    <source>
        <dbReference type="Pfam" id="PF21981"/>
    </source>
</evidence>
<feature type="domain" description="RecX second three-helical" evidence="7">
    <location>
        <begin position="83"/>
        <end position="122"/>
    </location>
</feature>
<evidence type="ECO:0000256" key="3">
    <source>
        <dbReference type="ARBA" id="ARBA00018111"/>
    </source>
</evidence>
<reference evidence="10 11" key="1">
    <citation type="submission" date="2020-08" db="EMBL/GenBank/DDBJ databases">
        <title>A Genomic Blueprint of the Chicken Gut Microbiome.</title>
        <authorList>
            <person name="Gilroy R."/>
            <person name="Ravi A."/>
            <person name="Getino M."/>
            <person name="Pursley I."/>
            <person name="Horton D.L."/>
            <person name="Alikhan N.-F."/>
            <person name="Baker D."/>
            <person name="Gharbi K."/>
            <person name="Hall N."/>
            <person name="Watson M."/>
            <person name="Adriaenssens E.M."/>
            <person name="Foster-Nyarko E."/>
            <person name="Jarju S."/>
            <person name="Secka A."/>
            <person name="Antonio M."/>
            <person name="Oren A."/>
            <person name="Chaudhuri R."/>
            <person name="La Ragione R.M."/>
            <person name="Hildebrand F."/>
            <person name="Pallen M.J."/>
        </authorList>
    </citation>
    <scope>NUCLEOTIDE SEQUENCE [LARGE SCALE GENOMIC DNA]</scope>
    <source>
        <strain evidence="10 11">Sa2BVA3</strain>
    </source>
</reference>
<comment type="caution">
    <text evidence="10">The sequence shown here is derived from an EMBL/GenBank/DDBJ whole genome shotgun (WGS) entry which is preliminary data.</text>
</comment>
<dbReference type="InterPro" id="IPR053924">
    <property type="entry name" value="RecX_HTH_2nd"/>
</dbReference>
<feature type="region of interest" description="Disordered" evidence="6">
    <location>
        <begin position="1"/>
        <end position="49"/>
    </location>
</feature>
<feature type="domain" description="RecX first three-helical" evidence="9">
    <location>
        <begin position="39"/>
        <end position="76"/>
    </location>
</feature>
<evidence type="ECO:0000256" key="1">
    <source>
        <dbReference type="ARBA" id="ARBA00004496"/>
    </source>
</evidence>
<evidence type="ECO:0000259" key="9">
    <source>
        <dbReference type="Pfam" id="PF21982"/>
    </source>
</evidence>
<dbReference type="HAMAP" id="MF_01114">
    <property type="entry name" value="RecX"/>
    <property type="match status" value="1"/>
</dbReference>
<protein>
    <recommendedName>
        <fullName evidence="3 5">Regulatory protein RecX</fullName>
    </recommendedName>
</protein>
<dbReference type="Pfam" id="PF21981">
    <property type="entry name" value="RecX_HTH3"/>
    <property type="match status" value="1"/>
</dbReference>
<dbReference type="InterPro" id="IPR036388">
    <property type="entry name" value="WH-like_DNA-bd_sf"/>
</dbReference>
<organism evidence="10 11">
    <name type="scientific">Luteimonas colneyensis</name>
    <dbReference type="NCBI Taxonomy" id="2762230"/>
    <lineage>
        <taxon>Bacteria</taxon>
        <taxon>Pseudomonadati</taxon>
        <taxon>Pseudomonadota</taxon>
        <taxon>Gammaproteobacteria</taxon>
        <taxon>Lysobacterales</taxon>
        <taxon>Lysobacteraceae</taxon>
        <taxon>Luteimonas</taxon>
    </lineage>
</organism>
<evidence type="ECO:0000256" key="6">
    <source>
        <dbReference type="SAM" id="MobiDB-lite"/>
    </source>
</evidence>
<dbReference type="EMBL" id="JACSQJ010000005">
    <property type="protein sequence ID" value="MBD7988455.1"/>
    <property type="molecule type" value="Genomic_DNA"/>
</dbReference>
<evidence type="ECO:0000256" key="4">
    <source>
        <dbReference type="ARBA" id="ARBA00022490"/>
    </source>
</evidence>
<comment type="function">
    <text evidence="5">Modulates RecA activity.</text>
</comment>
<dbReference type="InterPro" id="IPR003783">
    <property type="entry name" value="Regulatory_RecX"/>
</dbReference>
<proteinExistence type="inferred from homology"/>
<evidence type="ECO:0000259" key="7">
    <source>
        <dbReference type="Pfam" id="PF02631"/>
    </source>
</evidence>
<evidence type="ECO:0000256" key="5">
    <source>
        <dbReference type="HAMAP-Rule" id="MF_01114"/>
    </source>
</evidence>
<evidence type="ECO:0000313" key="10">
    <source>
        <dbReference type="EMBL" id="MBD7988455.1"/>
    </source>
</evidence>
<comment type="subcellular location">
    <subcellularLocation>
        <location evidence="1 5">Cytoplasm</location>
    </subcellularLocation>
</comment>
<dbReference type="Proteomes" id="UP000647183">
    <property type="component" value="Unassembled WGS sequence"/>
</dbReference>
<name>A0ABR8UKV3_9GAMM</name>
<dbReference type="Pfam" id="PF02631">
    <property type="entry name" value="RecX_HTH2"/>
    <property type="match status" value="1"/>
</dbReference>
<feature type="domain" description="RecX third three-helical" evidence="8">
    <location>
        <begin position="136"/>
        <end position="177"/>
    </location>
</feature>
<sequence length="185" mass="19661">MGGAGAFGGRRRGPGSSDGGGEGAAGPGRRRRPEPTPAQRAMGLLVRREHSRKELARKLEARGVDGDEAEATVARMAEAGWQDDARFAAGLARSRALAGYGPLRIRAELGTHGLGEDQVRAAFEALAESGDDDWRAMARGLVQRRHGPGVADDPVLRRKAADFLFRRGFDGDTVRAATAFDLDDA</sequence>
<comment type="similarity">
    <text evidence="2 5">Belongs to the RecX family.</text>
</comment>
<evidence type="ECO:0000256" key="2">
    <source>
        <dbReference type="ARBA" id="ARBA00009695"/>
    </source>
</evidence>
<dbReference type="InterPro" id="IPR053925">
    <property type="entry name" value="RecX_HTH_3rd"/>
</dbReference>
<accession>A0ABR8UKV3</accession>
<evidence type="ECO:0000313" key="11">
    <source>
        <dbReference type="Proteomes" id="UP000647183"/>
    </source>
</evidence>
<dbReference type="InterPro" id="IPR053926">
    <property type="entry name" value="RecX_HTH_1st"/>
</dbReference>
<dbReference type="PANTHER" id="PTHR33602:SF1">
    <property type="entry name" value="REGULATORY PROTEIN RECX FAMILY PROTEIN"/>
    <property type="match status" value="1"/>
</dbReference>
<keyword evidence="4 5" id="KW-0963">Cytoplasm</keyword>